<accession>A0A183BI36</accession>
<reference evidence="5" key="2">
    <citation type="submission" date="2016-06" db="UniProtKB">
        <authorList>
            <consortium name="WormBaseParasite"/>
        </authorList>
    </citation>
    <scope>IDENTIFICATION</scope>
</reference>
<dbReference type="Proteomes" id="UP000050741">
    <property type="component" value="Unassembled WGS sequence"/>
</dbReference>
<dbReference type="InterPro" id="IPR001944">
    <property type="entry name" value="Glycoside_Hdrlase_35"/>
</dbReference>
<evidence type="ECO:0000259" key="3">
    <source>
        <dbReference type="Pfam" id="PF21467"/>
    </source>
</evidence>
<evidence type="ECO:0000256" key="2">
    <source>
        <dbReference type="ARBA" id="ARBA00023295"/>
    </source>
</evidence>
<evidence type="ECO:0000256" key="1">
    <source>
        <dbReference type="ARBA" id="ARBA00022801"/>
    </source>
</evidence>
<proteinExistence type="predicted"/>
<dbReference type="GO" id="GO:0003909">
    <property type="term" value="F:DNA ligase activity"/>
    <property type="evidence" value="ECO:0007669"/>
    <property type="project" value="InterPro"/>
</dbReference>
<dbReference type="PANTHER" id="PTHR23421">
    <property type="entry name" value="BETA-GALACTOSIDASE RELATED"/>
    <property type="match status" value="1"/>
</dbReference>
<reference evidence="4" key="1">
    <citation type="submission" date="2014-05" db="EMBL/GenBank/DDBJ databases">
        <title>The genome and life-stage specific transcriptomes of Globodera pallida elucidate key aspects of plant parasitism by a cyst nematode.</title>
        <authorList>
            <person name="Cotton J.A."/>
            <person name="Lilley C.J."/>
            <person name="Jones L.M."/>
            <person name="Kikuchi T."/>
            <person name="Reid A.J."/>
            <person name="Thorpe P."/>
            <person name="Tsai I.J."/>
            <person name="Beasley H."/>
            <person name="Blok V."/>
            <person name="Cock P.J.A."/>
            <person name="Van den Akker S.E."/>
            <person name="Holroyd N."/>
            <person name="Hunt M."/>
            <person name="Mantelin S."/>
            <person name="Naghra H."/>
            <person name="Pain A."/>
            <person name="Palomares-Rius J.E."/>
            <person name="Zarowiecki M."/>
            <person name="Berriman M."/>
            <person name="Jones J.T."/>
            <person name="Urwin P.E."/>
        </authorList>
    </citation>
    <scope>NUCLEOTIDE SEQUENCE [LARGE SCALE GENOMIC DNA]</scope>
    <source>
        <strain evidence="4">Lindley</strain>
    </source>
</reference>
<dbReference type="Gene3D" id="2.60.120.260">
    <property type="entry name" value="Galactose-binding domain-like"/>
    <property type="match status" value="1"/>
</dbReference>
<dbReference type="AlphaFoldDB" id="A0A183BI36"/>
<evidence type="ECO:0000313" key="4">
    <source>
        <dbReference type="Proteomes" id="UP000050741"/>
    </source>
</evidence>
<sequence length="98" mass="11017">MHTFFDSRGWGHGILMVNGFNLGRYWPTQGPQLTLFVPGAVMKRQNVAVLIELSGRQKDDALLNFVSHSIYNFETKNDGQRAEVHLGDRNDDKSQIGG</sequence>
<evidence type="ECO:0000313" key="5">
    <source>
        <dbReference type="WBParaSite" id="GPLIN_000026500"/>
    </source>
</evidence>
<dbReference type="SUPFAM" id="SSF49785">
    <property type="entry name" value="Galactose-binding domain-like"/>
    <property type="match status" value="1"/>
</dbReference>
<dbReference type="InterPro" id="IPR008979">
    <property type="entry name" value="Galactose-bd-like_sf"/>
</dbReference>
<keyword evidence="2" id="KW-0326">Glycosidase</keyword>
<keyword evidence="1" id="KW-0378">Hydrolase</keyword>
<dbReference type="Pfam" id="PF21467">
    <property type="entry name" value="BetaGal_gal-bd"/>
    <property type="match status" value="1"/>
</dbReference>
<dbReference type="GO" id="GO:0004553">
    <property type="term" value="F:hydrolase activity, hydrolyzing O-glycosyl compounds"/>
    <property type="evidence" value="ECO:0007669"/>
    <property type="project" value="InterPro"/>
</dbReference>
<dbReference type="GO" id="GO:0005975">
    <property type="term" value="P:carbohydrate metabolic process"/>
    <property type="evidence" value="ECO:0007669"/>
    <property type="project" value="InterPro"/>
</dbReference>
<keyword evidence="4" id="KW-1185">Reference proteome</keyword>
<dbReference type="InterPro" id="IPR016059">
    <property type="entry name" value="DNA_ligase_ATP-dep_CS"/>
</dbReference>
<dbReference type="InterPro" id="IPR048913">
    <property type="entry name" value="BetaGal_gal-bd"/>
</dbReference>
<feature type="domain" description="Beta-galactosidase galactose-binding" evidence="3">
    <location>
        <begin position="2"/>
        <end position="45"/>
    </location>
</feature>
<name>A0A183BI36_GLOPA</name>
<organism evidence="4 5">
    <name type="scientific">Globodera pallida</name>
    <name type="common">Potato cyst nematode worm</name>
    <name type="synonym">Heterodera pallida</name>
    <dbReference type="NCBI Taxonomy" id="36090"/>
    <lineage>
        <taxon>Eukaryota</taxon>
        <taxon>Metazoa</taxon>
        <taxon>Ecdysozoa</taxon>
        <taxon>Nematoda</taxon>
        <taxon>Chromadorea</taxon>
        <taxon>Rhabditida</taxon>
        <taxon>Tylenchina</taxon>
        <taxon>Tylenchomorpha</taxon>
        <taxon>Tylenchoidea</taxon>
        <taxon>Heteroderidae</taxon>
        <taxon>Heteroderinae</taxon>
        <taxon>Globodera</taxon>
    </lineage>
</organism>
<dbReference type="WBParaSite" id="GPLIN_000026500">
    <property type="protein sequence ID" value="GPLIN_000026500"/>
    <property type="gene ID" value="GPLIN_000026500"/>
</dbReference>
<protein>
    <submittedName>
        <fullName evidence="5">Beta-galactosidase</fullName>
    </submittedName>
</protein>
<dbReference type="PROSITE" id="PS00697">
    <property type="entry name" value="DNA_LIGASE_A1"/>
    <property type="match status" value="1"/>
</dbReference>